<dbReference type="AlphaFoldDB" id="A0A150G7U8"/>
<feature type="compositionally biased region" description="Acidic residues" evidence="4">
    <location>
        <begin position="250"/>
        <end position="261"/>
    </location>
</feature>
<feature type="domain" description="MI" evidence="5">
    <location>
        <begin position="731"/>
        <end position="868"/>
    </location>
</feature>
<keyword evidence="7" id="KW-1185">Reference proteome</keyword>
<dbReference type="InterPro" id="IPR016024">
    <property type="entry name" value="ARM-type_fold"/>
</dbReference>
<dbReference type="SUPFAM" id="SSF48371">
    <property type="entry name" value="ARM repeat"/>
    <property type="match status" value="1"/>
</dbReference>
<feature type="compositionally biased region" description="Gly residues" evidence="4">
    <location>
        <begin position="263"/>
        <end position="280"/>
    </location>
</feature>
<dbReference type="Pfam" id="PF02854">
    <property type="entry name" value="MIF4G"/>
    <property type="match status" value="1"/>
</dbReference>
<protein>
    <recommendedName>
        <fullName evidence="5">MI domain-containing protein</fullName>
    </recommendedName>
</protein>
<dbReference type="InterPro" id="IPR003891">
    <property type="entry name" value="Initiation_fac_eIF4g_MI"/>
</dbReference>
<reference evidence="7" key="1">
    <citation type="journal article" date="2016" name="Nat. Commun.">
        <title>The Gonium pectorale genome demonstrates co-option of cell cycle regulation during the evolution of multicellularity.</title>
        <authorList>
            <person name="Hanschen E.R."/>
            <person name="Marriage T.N."/>
            <person name="Ferris P.J."/>
            <person name="Hamaji T."/>
            <person name="Toyoda A."/>
            <person name="Fujiyama A."/>
            <person name="Neme R."/>
            <person name="Noguchi H."/>
            <person name="Minakuchi Y."/>
            <person name="Suzuki M."/>
            <person name="Kawai-Toyooka H."/>
            <person name="Smith D.R."/>
            <person name="Sparks H."/>
            <person name="Anderson J."/>
            <person name="Bakaric R."/>
            <person name="Luria V."/>
            <person name="Karger A."/>
            <person name="Kirschner M.W."/>
            <person name="Durand P.M."/>
            <person name="Michod R.E."/>
            <person name="Nozaki H."/>
            <person name="Olson B.J."/>
        </authorList>
    </citation>
    <scope>NUCLEOTIDE SEQUENCE [LARGE SCALE GENOMIC DNA]</scope>
    <source>
        <strain evidence="7">NIES-2863</strain>
    </source>
</reference>
<proteinExistence type="inferred from homology"/>
<feature type="compositionally biased region" description="Acidic residues" evidence="4">
    <location>
        <begin position="319"/>
        <end position="360"/>
    </location>
</feature>
<feature type="region of interest" description="Disordered" evidence="4">
    <location>
        <begin position="1"/>
        <end position="78"/>
    </location>
</feature>
<dbReference type="InterPro" id="IPR003890">
    <property type="entry name" value="MIF4G-like_typ-3"/>
</dbReference>
<sequence length="889" mass="91047">MPAIVYTDQRKSNTADARPAKRPATEDRKGGSSAAAAAAGGGLTRTLAAMRQRQAGSGSGADGGGERTAGTSSKTRFHELLVDGWEGRNSREAFLEELRLQAQLAKRLGSSKKDALDGMDKLMGWLSAGSKSMLPKYVDSDPAARAEAEELLAKAGAARAKAAKAARLAAAAADEQDPILRSKQLAAAGGAGAAATAAAAARRAAELLDRESDEELEFLGIDPGTKDMEDGDDEEEDRYDGFGDGSESGSDLEDEEEETGSEEGMGGAMRGRGGRWGEGNGSDDDEGEEGDDEGEDEEDEEDESDDGYDMMGHMFGASSDEEADVGEGGSDSEDGGEGEDEDEDEGEDEGEGEDEDEGGADMEGGSSGSVGEGESDKDEEGEGVERRVTGLVNRLAESNLQPIAREVAELYGSHGRRLVSEAVAAQILGAAETGPRASEQFAAVAAAFVTAVAALAEAADLAAAFLAQLAERLEAARGAGDSLAQTNLVTLLSYCYSAGLVGPGLLYGLLGALRERFEEPDVAAMVTLLNAVGLQLRNADPALMKDFVLGIHTRAAELGSSGQLSRRAQLMLDLIIDIKNNKTSAAGGAAAAAAAAPNVSLGGTALKKGKGAAAAAGATGAAGGGRRGGSLAVLQPSVAKWLQGIGVDEICLRGLTWKKLLQPGKKGMWWVPAAGEALDEPLLAAVGGGGAAASTADPGAAAAAAAAASDANAASTAKLLALAAAQRMNTDVRRAVFVAIMGSEDCAEAHEKLLRLPLKGDQRREIMRVLVDCCLAEKAWNPYYALLALRLCGGGGGGAAGGGGGGGGGGSAGRAQRVTVQYCLWDKFKEIETMSPLISGLLLFLRSSFAPWLATRPETGPEIDELLRRTRLAEKELAAGATAAAAVLV</sequence>
<feature type="compositionally biased region" description="Acidic residues" evidence="4">
    <location>
        <begin position="281"/>
        <end position="308"/>
    </location>
</feature>
<dbReference type="Proteomes" id="UP000075714">
    <property type="component" value="Unassembled WGS sequence"/>
</dbReference>
<evidence type="ECO:0000259" key="5">
    <source>
        <dbReference type="PROSITE" id="PS51366"/>
    </source>
</evidence>
<evidence type="ECO:0000256" key="3">
    <source>
        <dbReference type="ARBA" id="ARBA00023242"/>
    </source>
</evidence>
<feature type="compositionally biased region" description="Acidic residues" evidence="4">
    <location>
        <begin position="229"/>
        <end position="238"/>
    </location>
</feature>
<dbReference type="PANTHER" id="PTHR18034">
    <property type="entry name" value="CELL CYCLE CONTROL PROTEIN CWF22-RELATED"/>
    <property type="match status" value="1"/>
</dbReference>
<dbReference type="GO" id="GO:0003723">
    <property type="term" value="F:RNA binding"/>
    <property type="evidence" value="ECO:0007669"/>
    <property type="project" value="InterPro"/>
</dbReference>
<dbReference type="SMART" id="SM00543">
    <property type="entry name" value="MIF4G"/>
    <property type="match status" value="1"/>
</dbReference>
<dbReference type="GO" id="GO:0005730">
    <property type="term" value="C:nucleolus"/>
    <property type="evidence" value="ECO:0007669"/>
    <property type="project" value="UniProtKB-SubCell"/>
</dbReference>
<dbReference type="Gene3D" id="1.25.40.180">
    <property type="match status" value="1"/>
</dbReference>
<dbReference type="PANTHER" id="PTHR18034:SF4">
    <property type="entry name" value="NUCLEOLAR MIF4G DOMAIN-CONTAINING PROTEIN 1"/>
    <property type="match status" value="1"/>
</dbReference>
<feature type="compositionally biased region" description="Gly residues" evidence="4">
    <location>
        <begin position="57"/>
        <end position="67"/>
    </location>
</feature>
<dbReference type="PROSITE" id="PS51366">
    <property type="entry name" value="MI"/>
    <property type="match status" value="1"/>
</dbReference>
<evidence type="ECO:0000313" key="7">
    <source>
        <dbReference type="Proteomes" id="UP000075714"/>
    </source>
</evidence>
<dbReference type="GO" id="GO:0042274">
    <property type="term" value="P:ribosomal small subunit biogenesis"/>
    <property type="evidence" value="ECO:0007669"/>
    <property type="project" value="TreeGrafter"/>
</dbReference>
<dbReference type="SMART" id="SM00544">
    <property type="entry name" value="MA3"/>
    <property type="match status" value="1"/>
</dbReference>
<dbReference type="OrthoDB" id="10260961at2759"/>
<accession>A0A150G7U8</accession>
<dbReference type="InterPro" id="IPR050781">
    <property type="entry name" value="CWC22_splicing_factor"/>
</dbReference>
<name>A0A150G7U8_GONPE</name>
<evidence type="ECO:0000256" key="2">
    <source>
        <dbReference type="ARBA" id="ARBA00006856"/>
    </source>
</evidence>
<feature type="region of interest" description="Disordered" evidence="4">
    <location>
        <begin position="206"/>
        <end position="384"/>
    </location>
</feature>
<comment type="subcellular location">
    <subcellularLocation>
        <location evidence="1">Nucleus</location>
        <location evidence="1">Nucleolus</location>
    </subcellularLocation>
</comment>
<evidence type="ECO:0000313" key="6">
    <source>
        <dbReference type="EMBL" id="KXZ45420.1"/>
    </source>
</evidence>
<evidence type="ECO:0000256" key="1">
    <source>
        <dbReference type="ARBA" id="ARBA00004604"/>
    </source>
</evidence>
<gene>
    <name evidence="6" type="ORF">GPECTOR_55g326</name>
</gene>
<dbReference type="Pfam" id="PF02847">
    <property type="entry name" value="MA3"/>
    <property type="match status" value="1"/>
</dbReference>
<comment type="caution">
    <text evidence="6">The sequence shown here is derived from an EMBL/GenBank/DDBJ whole genome shotgun (WGS) entry which is preliminary data.</text>
</comment>
<keyword evidence="3" id="KW-0539">Nucleus</keyword>
<feature type="compositionally biased region" description="Low complexity" evidence="4">
    <location>
        <begin position="31"/>
        <end position="49"/>
    </location>
</feature>
<dbReference type="EMBL" id="LSYV01000056">
    <property type="protein sequence ID" value="KXZ45420.1"/>
    <property type="molecule type" value="Genomic_DNA"/>
</dbReference>
<comment type="similarity">
    <text evidence="2">Belongs to the CWC22 family.</text>
</comment>
<feature type="compositionally biased region" description="Acidic residues" evidence="4">
    <location>
        <begin position="373"/>
        <end position="382"/>
    </location>
</feature>
<organism evidence="6 7">
    <name type="scientific">Gonium pectorale</name>
    <name type="common">Green alga</name>
    <dbReference type="NCBI Taxonomy" id="33097"/>
    <lineage>
        <taxon>Eukaryota</taxon>
        <taxon>Viridiplantae</taxon>
        <taxon>Chlorophyta</taxon>
        <taxon>core chlorophytes</taxon>
        <taxon>Chlorophyceae</taxon>
        <taxon>CS clade</taxon>
        <taxon>Chlamydomonadales</taxon>
        <taxon>Volvocaceae</taxon>
        <taxon>Gonium</taxon>
    </lineage>
</organism>
<feature type="compositionally biased region" description="Gly residues" evidence="4">
    <location>
        <begin position="361"/>
        <end position="371"/>
    </location>
</feature>
<dbReference type="STRING" id="33097.A0A150G7U8"/>
<evidence type="ECO:0000256" key="4">
    <source>
        <dbReference type="SAM" id="MobiDB-lite"/>
    </source>
</evidence>